<proteinExistence type="predicted"/>
<feature type="coiled-coil region" evidence="1">
    <location>
        <begin position="78"/>
        <end position="105"/>
    </location>
</feature>
<comment type="caution">
    <text evidence="2">The sequence shown here is derived from an EMBL/GenBank/DDBJ whole genome shotgun (WGS) entry which is preliminary data.</text>
</comment>
<gene>
    <name evidence="2" type="ORF">KDA_76780</name>
</gene>
<dbReference type="AlphaFoldDB" id="A0A402BLH4"/>
<dbReference type="OrthoDB" id="9955664at2"/>
<evidence type="ECO:0000256" key="1">
    <source>
        <dbReference type="SAM" id="Coils"/>
    </source>
</evidence>
<protein>
    <submittedName>
        <fullName evidence="2">Uncharacterized protein</fullName>
    </submittedName>
</protein>
<dbReference type="Proteomes" id="UP000287171">
    <property type="component" value="Unassembled WGS sequence"/>
</dbReference>
<dbReference type="EMBL" id="BIFT01000004">
    <property type="protein sequence ID" value="GCE32194.1"/>
    <property type="molecule type" value="Genomic_DNA"/>
</dbReference>
<organism evidence="2 3">
    <name type="scientific">Dictyobacter alpinus</name>
    <dbReference type="NCBI Taxonomy" id="2014873"/>
    <lineage>
        <taxon>Bacteria</taxon>
        <taxon>Bacillati</taxon>
        <taxon>Chloroflexota</taxon>
        <taxon>Ktedonobacteria</taxon>
        <taxon>Ktedonobacterales</taxon>
        <taxon>Dictyobacteraceae</taxon>
        <taxon>Dictyobacter</taxon>
    </lineage>
</organism>
<dbReference type="RefSeq" id="WP_126632182.1">
    <property type="nucleotide sequence ID" value="NZ_BIFT01000004.1"/>
</dbReference>
<evidence type="ECO:0000313" key="2">
    <source>
        <dbReference type="EMBL" id="GCE32194.1"/>
    </source>
</evidence>
<keyword evidence="1" id="KW-0175">Coiled coil</keyword>
<sequence>MRYCVCGKVIARRKGHGGREREYCSDRCRQQACRARHKDDRTAEKRQQRIDEIIYTTVFQDVHKTTWQVELELQAWLITNQQEQIEKLTEQLDATHHEIDIFKLELGIERSQQSRLKDHLADKEAEIVRLTALLDFQSRRKH</sequence>
<name>A0A402BLH4_9CHLR</name>
<keyword evidence="3" id="KW-1185">Reference proteome</keyword>
<reference evidence="3" key="1">
    <citation type="submission" date="2018-12" db="EMBL/GenBank/DDBJ databases">
        <title>Tengunoibacter tsumagoiensis gen. nov., sp. nov., Dictyobacter kobayashii sp. nov., D. alpinus sp. nov., and D. joshuensis sp. nov. and description of Dictyobacteraceae fam. nov. within the order Ktedonobacterales isolated from Tengu-no-mugimeshi.</title>
        <authorList>
            <person name="Wang C.M."/>
            <person name="Zheng Y."/>
            <person name="Sakai Y."/>
            <person name="Toyoda A."/>
            <person name="Minakuchi Y."/>
            <person name="Abe K."/>
            <person name="Yokota A."/>
            <person name="Yabe S."/>
        </authorList>
    </citation>
    <scope>NUCLEOTIDE SEQUENCE [LARGE SCALE GENOMIC DNA]</scope>
    <source>
        <strain evidence="3">Uno16</strain>
    </source>
</reference>
<evidence type="ECO:0000313" key="3">
    <source>
        <dbReference type="Proteomes" id="UP000287171"/>
    </source>
</evidence>
<accession>A0A402BLH4</accession>